<gene>
    <name evidence="4" type="ORF">EPI10_020544</name>
</gene>
<accession>A0A5B6WFI6</accession>
<evidence type="ECO:0000313" key="5">
    <source>
        <dbReference type="Proteomes" id="UP000325315"/>
    </source>
</evidence>
<dbReference type="SUPFAM" id="SSF52047">
    <property type="entry name" value="RNI-like"/>
    <property type="match status" value="1"/>
</dbReference>
<dbReference type="AlphaFoldDB" id="A0A5B6WFI6"/>
<dbReference type="Pfam" id="PF23559">
    <property type="entry name" value="WHD_DRP"/>
    <property type="match status" value="1"/>
</dbReference>
<feature type="domain" description="R13L1/DRL21-like LRR repeat region" evidence="3">
    <location>
        <begin position="174"/>
        <end position="297"/>
    </location>
</feature>
<dbReference type="Pfam" id="PF25019">
    <property type="entry name" value="LRR_R13L1-DRL21"/>
    <property type="match status" value="1"/>
</dbReference>
<proteinExistence type="predicted"/>
<dbReference type="EMBL" id="SMMG02000003">
    <property type="protein sequence ID" value="KAA3480084.1"/>
    <property type="molecule type" value="Genomic_DNA"/>
</dbReference>
<keyword evidence="1" id="KW-0677">Repeat</keyword>
<dbReference type="InterPro" id="IPR032675">
    <property type="entry name" value="LRR_dom_sf"/>
</dbReference>
<dbReference type="OrthoDB" id="1749024at2759"/>
<dbReference type="InterPro" id="IPR058922">
    <property type="entry name" value="WHD_DRP"/>
</dbReference>
<reference evidence="5" key="1">
    <citation type="journal article" date="2019" name="Plant Biotechnol. J.">
        <title>Genome sequencing of the Australian wild diploid species Gossypium australe highlights disease resistance and delayed gland morphogenesis.</title>
        <authorList>
            <person name="Cai Y."/>
            <person name="Cai X."/>
            <person name="Wang Q."/>
            <person name="Wang P."/>
            <person name="Zhang Y."/>
            <person name="Cai C."/>
            <person name="Xu Y."/>
            <person name="Wang K."/>
            <person name="Zhou Z."/>
            <person name="Wang C."/>
            <person name="Geng S."/>
            <person name="Li B."/>
            <person name="Dong Q."/>
            <person name="Hou Y."/>
            <person name="Wang H."/>
            <person name="Ai P."/>
            <person name="Liu Z."/>
            <person name="Yi F."/>
            <person name="Sun M."/>
            <person name="An G."/>
            <person name="Cheng J."/>
            <person name="Zhang Y."/>
            <person name="Shi Q."/>
            <person name="Xie Y."/>
            <person name="Shi X."/>
            <person name="Chang Y."/>
            <person name="Huang F."/>
            <person name="Chen Y."/>
            <person name="Hong S."/>
            <person name="Mi L."/>
            <person name="Sun Q."/>
            <person name="Zhang L."/>
            <person name="Zhou B."/>
            <person name="Peng R."/>
            <person name="Zhang X."/>
            <person name="Liu F."/>
        </authorList>
    </citation>
    <scope>NUCLEOTIDE SEQUENCE [LARGE SCALE GENOMIC DNA]</scope>
    <source>
        <strain evidence="5">cv. PA1801</strain>
    </source>
</reference>
<evidence type="ECO:0000256" key="1">
    <source>
        <dbReference type="ARBA" id="ARBA00022737"/>
    </source>
</evidence>
<dbReference type="Proteomes" id="UP000325315">
    <property type="component" value="Unassembled WGS sequence"/>
</dbReference>
<evidence type="ECO:0000313" key="4">
    <source>
        <dbReference type="EMBL" id="KAA3480084.1"/>
    </source>
</evidence>
<name>A0A5B6WFI6_9ROSI</name>
<dbReference type="PANTHER" id="PTHR47186">
    <property type="entry name" value="LEUCINE-RICH REPEAT-CONTAINING PROTEIN 57"/>
    <property type="match status" value="1"/>
</dbReference>
<feature type="domain" description="Disease resistance protein winged helix" evidence="2">
    <location>
        <begin position="1"/>
        <end position="59"/>
    </location>
</feature>
<evidence type="ECO:0000259" key="2">
    <source>
        <dbReference type="Pfam" id="PF23559"/>
    </source>
</evidence>
<organism evidence="4 5">
    <name type="scientific">Gossypium australe</name>
    <dbReference type="NCBI Taxonomy" id="47621"/>
    <lineage>
        <taxon>Eukaryota</taxon>
        <taxon>Viridiplantae</taxon>
        <taxon>Streptophyta</taxon>
        <taxon>Embryophyta</taxon>
        <taxon>Tracheophyta</taxon>
        <taxon>Spermatophyta</taxon>
        <taxon>Magnoliopsida</taxon>
        <taxon>eudicotyledons</taxon>
        <taxon>Gunneridae</taxon>
        <taxon>Pentapetalae</taxon>
        <taxon>rosids</taxon>
        <taxon>malvids</taxon>
        <taxon>Malvales</taxon>
        <taxon>Malvaceae</taxon>
        <taxon>Malvoideae</taxon>
        <taxon>Gossypium</taxon>
    </lineage>
</organism>
<dbReference type="Gene3D" id="3.80.10.10">
    <property type="entry name" value="Ribonuclease Inhibitor"/>
    <property type="match status" value="2"/>
</dbReference>
<comment type="caution">
    <text evidence="4">The sequence shown here is derived from an EMBL/GenBank/DDBJ whole genome shotgun (WGS) entry which is preliminary data.</text>
</comment>
<dbReference type="SUPFAM" id="SSF52058">
    <property type="entry name" value="L domain-like"/>
    <property type="match status" value="1"/>
</dbReference>
<keyword evidence="5" id="KW-1185">Reference proteome</keyword>
<dbReference type="PANTHER" id="PTHR47186:SF18">
    <property type="entry name" value="RX N-TERMINAL DOMAIN-CONTAINING PROTEIN"/>
    <property type="match status" value="1"/>
</dbReference>
<evidence type="ECO:0000259" key="3">
    <source>
        <dbReference type="Pfam" id="PF25019"/>
    </source>
</evidence>
<dbReference type="InterPro" id="IPR056789">
    <property type="entry name" value="LRR_R13L1-DRL21"/>
</dbReference>
<protein>
    <submittedName>
        <fullName evidence="4">Disease resistance protein RGA2-like</fullName>
    </submittedName>
</protein>
<sequence length="498" mass="56314">MAEGLLQQSKLGSSQLAFEDIGNEYFNDLLSNSLLQDVEKDSYGRITSCKMHDLVHDLAQSVSHIKQQNEFDGVKLWPSLLLNSGFTLIRKNFKGMRVLKFGGAYIVSLPDSIGELKHLRYFDISKTCIHRLPESIAQLYLLETLRLLYCKWLKSLPEGTLPIFDVGKEKGSGIKELGCLVELGGELVIYNLQNVRNIEEARAAKLWEKKKLQKLKYRWEFPREVLEGLEPHKNLKSLSIEKLEYYPTWLLVSKTVGDPCASFQPMNLVELKLLRCMNMKHLLTLGQYPNLKFLEIRVLTSVRCIGNEFYVNNSNGDEKNQPITLFPVLEVFTLKNMKNVTERLEAPAKVVRVFPSLKMLEITYCNNLSSIPIMSRFASLEKLSLEELSWEGDGVIEGGLSAGTSLETLEIERSRMISIPSLDGFSSLVELKLINCQGLTKATAFSRGIVYISLSKLEKDPEGEPWVPHTFEESARGVPGLSSIHHLPSSLKELHLHG</sequence>